<protein>
    <submittedName>
        <fullName evidence="2">Uncharacterized protein</fullName>
    </submittedName>
</protein>
<sequence length="55" mass="6556">MAKVIRRNQTTHDLGHADVSPADKSTIFFKEDEVPNNRYWRRRLKAEARKNKECK</sequence>
<feature type="region of interest" description="Disordered" evidence="1">
    <location>
        <begin position="1"/>
        <end position="20"/>
    </location>
</feature>
<dbReference type="Proteomes" id="UP001163255">
    <property type="component" value="Chromosome"/>
</dbReference>
<evidence type="ECO:0000313" key="2">
    <source>
        <dbReference type="EMBL" id="UYM14051.1"/>
    </source>
</evidence>
<evidence type="ECO:0000313" key="3">
    <source>
        <dbReference type="Proteomes" id="UP001163255"/>
    </source>
</evidence>
<reference evidence="2" key="1">
    <citation type="submission" date="2022-10" db="EMBL/GenBank/DDBJ databases">
        <title>Completed Genome Sequence of two octocoral isolated bacterium, Endozoicomonas euniceicola EF212T and Endozoicomonas gorgoniicola PS125T.</title>
        <authorList>
            <person name="Chiou Y.-J."/>
            <person name="Chen Y.-H."/>
        </authorList>
    </citation>
    <scope>NUCLEOTIDE SEQUENCE</scope>
    <source>
        <strain evidence="2">EF212</strain>
    </source>
</reference>
<proteinExistence type="predicted"/>
<keyword evidence="3" id="KW-1185">Reference proteome</keyword>
<organism evidence="2 3">
    <name type="scientific">Endozoicomonas euniceicola</name>
    <dbReference type="NCBI Taxonomy" id="1234143"/>
    <lineage>
        <taxon>Bacteria</taxon>
        <taxon>Pseudomonadati</taxon>
        <taxon>Pseudomonadota</taxon>
        <taxon>Gammaproteobacteria</taxon>
        <taxon>Oceanospirillales</taxon>
        <taxon>Endozoicomonadaceae</taxon>
        <taxon>Endozoicomonas</taxon>
    </lineage>
</organism>
<dbReference type="EMBL" id="CP103300">
    <property type="protein sequence ID" value="UYM14051.1"/>
    <property type="molecule type" value="Genomic_DNA"/>
</dbReference>
<name>A0ABY6GPH7_9GAMM</name>
<evidence type="ECO:0000256" key="1">
    <source>
        <dbReference type="SAM" id="MobiDB-lite"/>
    </source>
</evidence>
<gene>
    <name evidence="2" type="ORF">NX720_14140</name>
</gene>
<dbReference type="RefSeq" id="WP_262595451.1">
    <property type="nucleotide sequence ID" value="NZ_CP103300.1"/>
</dbReference>
<accession>A0ABY6GPH7</accession>